<dbReference type="InterPro" id="IPR003721">
    <property type="entry name" value="Pantoate_ligase"/>
</dbReference>
<dbReference type="EMBL" id="CP046147">
    <property type="protein sequence ID" value="WFG40250.1"/>
    <property type="molecule type" value="Genomic_DNA"/>
</dbReference>
<feature type="binding site" evidence="8">
    <location>
        <position position="58"/>
    </location>
    <ligand>
        <name>(R)-pantoate</name>
        <dbReference type="ChEBI" id="CHEBI:15980"/>
    </ligand>
</feature>
<evidence type="ECO:0000256" key="5">
    <source>
        <dbReference type="ARBA" id="ARBA00022741"/>
    </source>
</evidence>
<dbReference type="Gene3D" id="3.30.1300.10">
    <property type="entry name" value="Pantoate-beta-alanine ligase, C-terminal domain"/>
    <property type="match status" value="1"/>
</dbReference>
<dbReference type="HAMAP" id="MF_00158">
    <property type="entry name" value="PanC"/>
    <property type="match status" value="1"/>
</dbReference>
<dbReference type="Pfam" id="PF02569">
    <property type="entry name" value="Pantoate_ligase"/>
    <property type="match status" value="1"/>
</dbReference>
<evidence type="ECO:0000256" key="2">
    <source>
        <dbReference type="ARBA" id="ARBA00009256"/>
    </source>
</evidence>
<dbReference type="RefSeq" id="WP_342835940.1">
    <property type="nucleotide sequence ID" value="NZ_CP046146.1"/>
</dbReference>
<keyword evidence="8" id="KW-0963">Cytoplasm</keyword>
<feature type="binding site" evidence="8">
    <location>
        <begin position="182"/>
        <end position="185"/>
    </location>
    <ligand>
        <name>ATP</name>
        <dbReference type="ChEBI" id="CHEBI:30616"/>
    </ligand>
</feature>
<feature type="binding site" evidence="8">
    <location>
        <position position="58"/>
    </location>
    <ligand>
        <name>beta-alanine</name>
        <dbReference type="ChEBI" id="CHEBI:57966"/>
    </ligand>
</feature>
<reference evidence="10" key="2">
    <citation type="journal article" date="2023" name="Nat. Commun.">
        <title>Cultivation of marine bacteria of the SAR202 clade.</title>
        <authorList>
            <person name="Lim Y."/>
            <person name="Seo J.H."/>
            <person name="Giovannoni S.J."/>
            <person name="Kang I."/>
            <person name="Cho J.C."/>
        </authorList>
    </citation>
    <scope>NUCLEOTIDE SEQUENCE</scope>
    <source>
        <strain evidence="10">JH1073</strain>
    </source>
</reference>
<comment type="caution">
    <text evidence="8">Lacks conserved residue(s) required for the propagation of feature annotation.</text>
</comment>
<dbReference type="AlphaFoldDB" id="A0AAJ6CVQ3"/>
<organism evidence="10 11">
    <name type="scientific">Candidatus Lucifugimonas marina</name>
    <dbReference type="NCBI Taxonomy" id="3038979"/>
    <lineage>
        <taxon>Bacteria</taxon>
        <taxon>Bacillati</taxon>
        <taxon>Chloroflexota</taxon>
        <taxon>Dehalococcoidia</taxon>
        <taxon>SAR202 cluster</taxon>
        <taxon>Candidatus Lucifugimonadales</taxon>
        <taxon>Candidatus Lucifugimonadaceae</taxon>
        <taxon>Candidatus Lucifugimonas</taxon>
    </lineage>
</organism>
<evidence type="ECO:0000256" key="8">
    <source>
        <dbReference type="HAMAP-Rule" id="MF_00158"/>
    </source>
</evidence>
<name>A0AAJ6CVQ3_9CHLR</name>
<dbReference type="GO" id="GO:0005524">
    <property type="term" value="F:ATP binding"/>
    <property type="evidence" value="ECO:0007669"/>
    <property type="project" value="UniProtKB-KW"/>
</dbReference>
<evidence type="ECO:0000313" key="11">
    <source>
        <dbReference type="Proteomes" id="UP001219901"/>
    </source>
</evidence>
<evidence type="ECO:0000256" key="4">
    <source>
        <dbReference type="ARBA" id="ARBA00022655"/>
    </source>
</evidence>
<keyword evidence="6 8" id="KW-0067">ATP-binding</keyword>
<comment type="similarity">
    <text evidence="2 8">Belongs to the pantothenate synthetase family.</text>
</comment>
<accession>A0AAJ6CVQ3</accession>
<dbReference type="InterPro" id="IPR014729">
    <property type="entry name" value="Rossmann-like_a/b/a_fold"/>
</dbReference>
<comment type="function">
    <text evidence="8">Catalyzes the condensation of pantoate with beta-alanine in an ATP-dependent reaction via a pantoyl-adenylate intermediate.</text>
</comment>
<comment type="subunit">
    <text evidence="8">Homodimer.</text>
</comment>
<comment type="subcellular location">
    <subcellularLocation>
        <location evidence="8">Cytoplasm</location>
    </subcellularLocation>
</comment>
<dbReference type="Proteomes" id="UP001321249">
    <property type="component" value="Unassembled WGS sequence"/>
</dbReference>
<dbReference type="NCBIfam" id="TIGR00018">
    <property type="entry name" value="panC"/>
    <property type="match status" value="1"/>
</dbReference>
<dbReference type="InterPro" id="IPR042176">
    <property type="entry name" value="Pantoate_ligase_C"/>
</dbReference>
<comment type="catalytic activity">
    <reaction evidence="7 8">
        <text>(R)-pantoate + beta-alanine + ATP = (R)-pantothenate + AMP + diphosphate + H(+)</text>
        <dbReference type="Rhea" id="RHEA:10912"/>
        <dbReference type="ChEBI" id="CHEBI:15378"/>
        <dbReference type="ChEBI" id="CHEBI:15980"/>
        <dbReference type="ChEBI" id="CHEBI:29032"/>
        <dbReference type="ChEBI" id="CHEBI:30616"/>
        <dbReference type="ChEBI" id="CHEBI:33019"/>
        <dbReference type="ChEBI" id="CHEBI:57966"/>
        <dbReference type="ChEBI" id="CHEBI:456215"/>
        <dbReference type="EC" id="6.3.2.1"/>
    </reaction>
</comment>
<evidence type="ECO:0000313" key="12">
    <source>
        <dbReference type="Proteomes" id="UP001321249"/>
    </source>
</evidence>
<feature type="binding site" evidence="8">
    <location>
        <begin position="145"/>
        <end position="148"/>
    </location>
    <ligand>
        <name>ATP</name>
        <dbReference type="ChEBI" id="CHEBI:30616"/>
    </ligand>
</feature>
<dbReference type="SUPFAM" id="SSF52374">
    <property type="entry name" value="Nucleotidylyl transferase"/>
    <property type="match status" value="1"/>
</dbReference>
<dbReference type="PANTHER" id="PTHR21299">
    <property type="entry name" value="CYTIDYLATE KINASE/PANTOATE-BETA-ALANINE LIGASE"/>
    <property type="match status" value="1"/>
</dbReference>
<keyword evidence="11" id="KW-1185">Reference proteome</keyword>
<feature type="active site" description="Proton donor" evidence="8">
    <location>
        <position position="34"/>
    </location>
</feature>
<evidence type="ECO:0000256" key="3">
    <source>
        <dbReference type="ARBA" id="ARBA00022598"/>
    </source>
</evidence>
<sequence>MQVIRTAAEMREVRRGMTGSVGLVATLGGIHIGHTAHMNVLRPMCDVLVGSLFLNPTQFGDNEDLSKYPANEDADLAEFEKHGTDYVFAPSVGEMYPDDEDVPQIDPGPYAKLLDGVRRPGHFDGVATVVNRLFSIISPDKATFGEKDAQQLRIIQYLNDSRGLGIDIIPIATVREDDGLAVSSRNTYLSPEEREAATILFKALTVAKLSFDSGERSGEVLRFMLSSVLAGESLAEVEYASIADVDTFEELDYVEHSARALLAVKIGNARLIDNLLLA</sequence>
<evidence type="ECO:0000256" key="1">
    <source>
        <dbReference type="ARBA" id="ARBA00004990"/>
    </source>
</evidence>
<dbReference type="GO" id="GO:0004592">
    <property type="term" value="F:pantoate-beta-alanine ligase activity"/>
    <property type="evidence" value="ECO:0007669"/>
    <property type="project" value="UniProtKB-UniRule"/>
</dbReference>
<comment type="pathway">
    <text evidence="1 8">Cofactor biosynthesis; (R)-pantothenate biosynthesis; (R)-pantothenate from (R)-pantoate and beta-alanine: step 1/1.</text>
</comment>
<dbReference type="Proteomes" id="UP001219901">
    <property type="component" value="Chromosome"/>
</dbReference>
<reference evidence="11" key="3">
    <citation type="submission" date="2023-06" db="EMBL/GenBank/DDBJ databases">
        <title>Pangenomics reveal diversification of enzyme families and niche specialization in globally abundant SAR202 bacteria.</title>
        <authorList>
            <person name="Saw J.H.W."/>
        </authorList>
    </citation>
    <scope>NUCLEOTIDE SEQUENCE [LARGE SCALE GENOMIC DNA]</scope>
    <source>
        <strain evidence="11">JH1073</strain>
    </source>
</reference>
<keyword evidence="3 8" id="KW-0436">Ligase</keyword>
<feature type="binding site" evidence="8">
    <location>
        <position position="151"/>
    </location>
    <ligand>
        <name>(R)-pantoate</name>
        <dbReference type="ChEBI" id="CHEBI:15980"/>
    </ligand>
</feature>
<protein>
    <recommendedName>
        <fullName evidence="8">Pantothenate synthetase</fullName>
        <shortName evidence="8">PS</shortName>
        <ecNumber evidence="8">6.3.2.1</ecNumber>
    </recommendedName>
    <alternativeName>
        <fullName evidence="8">Pantoate--beta-alanine ligase</fullName>
    </alternativeName>
    <alternativeName>
        <fullName evidence="8">Pantoate-activating enzyme</fullName>
    </alternativeName>
</protein>
<dbReference type="GO" id="GO:0015940">
    <property type="term" value="P:pantothenate biosynthetic process"/>
    <property type="evidence" value="ECO:0007669"/>
    <property type="project" value="UniProtKB-UniRule"/>
</dbReference>
<dbReference type="EMBL" id="WMBE01000003">
    <property type="protein sequence ID" value="MDG0867368.1"/>
    <property type="molecule type" value="Genomic_DNA"/>
</dbReference>
<evidence type="ECO:0000313" key="9">
    <source>
        <dbReference type="EMBL" id="MDG0867368.1"/>
    </source>
</evidence>
<dbReference type="PANTHER" id="PTHR21299:SF1">
    <property type="entry name" value="PANTOATE--BETA-ALANINE LIGASE"/>
    <property type="match status" value="1"/>
</dbReference>
<feature type="binding site" evidence="8">
    <location>
        <position position="174"/>
    </location>
    <ligand>
        <name>ATP</name>
        <dbReference type="ChEBI" id="CHEBI:30616"/>
    </ligand>
</feature>
<dbReference type="EC" id="6.3.2.1" evidence="8"/>
<keyword evidence="5 8" id="KW-0547">Nucleotide-binding</keyword>
<reference evidence="11 12" key="1">
    <citation type="submission" date="2019-11" db="EMBL/GenBank/DDBJ databases">
        <authorList>
            <person name="Cho J.-C."/>
        </authorList>
    </citation>
    <scope>NUCLEOTIDE SEQUENCE [LARGE SCALE GENOMIC DNA]</scope>
    <source>
        <strain evidence="10 11">JH1073</strain>
        <strain evidence="9 12">JH702</strain>
    </source>
</reference>
<evidence type="ECO:0000313" key="10">
    <source>
        <dbReference type="EMBL" id="WFG40250.1"/>
    </source>
</evidence>
<keyword evidence="4 8" id="KW-0566">Pantothenate biosynthesis</keyword>
<gene>
    <name evidence="8" type="primary">panC</name>
    <name evidence="9" type="ORF">GKO46_09835</name>
    <name evidence="10" type="ORF">GKO48_11705</name>
</gene>
<comment type="miscellaneous">
    <text evidence="8">The reaction proceeds by a bi uni uni bi ping pong mechanism.</text>
</comment>
<dbReference type="Gene3D" id="3.40.50.620">
    <property type="entry name" value="HUPs"/>
    <property type="match status" value="1"/>
</dbReference>
<evidence type="ECO:0000256" key="6">
    <source>
        <dbReference type="ARBA" id="ARBA00022840"/>
    </source>
</evidence>
<evidence type="ECO:0000256" key="7">
    <source>
        <dbReference type="ARBA" id="ARBA00048258"/>
    </source>
</evidence>
<proteinExistence type="inferred from homology"/>
<dbReference type="GO" id="GO:0005829">
    <property type="term" value="C:cytosol"/>
    <property type="evidence" value="ECO:0007669"/>
    <property type="project" value="TreeGrafter"/>
</dbReference>